<dbReference type="InterPro" id="IPR000253">
    <property type="entry name" value="FHA_dom"/>
</dbReference>
<dbReference type="SUPFAM" id="SSF49879">
    <property type="entry name" value="SMAD/FHA domain"/>
    <property type="match status" value="2"/>
</dbReference>
<dbReference type="PROSITE" id="PS50006">
    <property type="entry name" value="FHA_DOMAIN"/>
    <property type="match status" value="2"/>
</dbReference>
<proteinExistence type="predicted"/>
<organism evidence="4 5">
    <name type="scientific">Armatimonas rosea</name>
    <dbReference type="NCBI Taxonomy" id="685828"/>
    <lineage>
        <taxon>Bacteria</taxon>
        <taxon>Bacillati</taxon>
        <taxon>Armatimonadota</taxon>
        <taxon>Armatimonadia</taxon>
        <taxon>Armatimonadales</taxon>
        <taxon>Armatimonadaceae</taxon>
        <taxon>Armatimonas</taxon>
    </lineage>
</organism>
<dbReference type="CDD" id="cd00060">
    <property type="entry name" value="FHA"/>
    <property type="match status" value="2"/>
</dbReference>
<dbReference type="RefSeq" id="WP_184203854.1">
    <property type="nucleotide sequence ID" value="NZ_JACHGW010000008.1"/>
</dbReference>
<keyword evidence="5" id="KW-1185">Reference proteome</keyword>
<dbReference type="CDD" id="cd06257">
    <property type="entry name" value="DnaJ"/>
    <property type="match status" value="1"/>
</dbReference>
<dbReference type="SUPFAM" id="SSF46565">
    <property type="entry name" value="Chaperone J-domain"/>
    <property type="match status" value="1"/>
</dbReference>
<dbReference type="SMART" id="SM00240">
    <property type="entry name" value="FHA"/>
    <property type="match status" value="2"/>
</dbReference>
<dbReference type="InterPro" id="IPR036869">
    <property type="entry name" value="J_dom_sf"/>
</dbReference>
<feature type="region of interest" description="Disordered" evidence="1">
    <location>
        <begin position="51"/>
        <end position="71"/>
    </location>
</feature>
<protein>
    <submittedName>
        <fullName evidence="4">PSer/pThr/pTyr-binding forkhead associated (FHA) protein</fullName>
    </submittedName>
</protein>
<dbReference type="Pfam" id="PF00498">
    <property type="entry name" value="FHA"/>
    <property type="match status" value="2"/>
</dbReference>
<dbReference type="PRINTS" id="PR00625">
    <property type="entry name" value="JDOMAIN"/>
</dbReference>
<name>A0A7W9SVS5_ARMRO</name>
<evidence type="ECO:0000259" key="3">
    <source>
        <dbReference type="PROSITE" id="PS50076"/>
    </source>
</evidence>
<dbReference type="InterPro" id="IPR050923">
    <property type="entry name" value="Cell_Proc_Reg/RNA_Proc"/>
</dbReference>
<evidence type="ECO:0000313" key="4">
    <source>
        <dbReference type="EMBL" id="MBB6053765.1"/>
    </source>
</evidence>
<dbReference type="InterPro" id="IPR001623">
    <property type="entry name" value="DnaJ_domain"/>
</dbReference>
<feature type="domain" description="FHA" evidence="2">
    <location>
        <begin position="257"/>
        <end position="307"/>
    </location>
</feature>
<comment type="caution">
    <text evidence="4">The sequence shown here is derived from an EMBL/GenBank/DDBJ whole genome shotgun (WGS) entry which is preliminary data.</text>
</comment>
<dbReference type="Gene3D" id="2.60.200.20">
    <property type="match status" value="2"/>
</dbReference>
<dbReference type="InterPro" id="IPR008984">
    <property type="entry name" value="SMAD_FHA_dom_sf"/>
</dbReference>
<sequence length="332" mass="34348">MLDYYAILGVSTSATESEIRTAMREKTPAAQQDPDTFAILMDAFETLKDPQKRAEYDAQRSASPAPTSGGARVAGGALVVAGACPVCNTLAPADEGFCSECGYLLSSTVGATPQASPLPKLVEESGRELMLRVGESIVGREGADVALPHPTISRRHARFIVSGGNYVTLEDLGSTNGTNVAGQPLPAGSQKALTHGQAIQFGSVKLTIQIPHVAQPERRSLGAKDPGRAPIAALSGSVSGARLEGPSGSHTLKAAVTTVGRKVGNDIVISTDSFVSGSHAKLVFENGKYSVIDIGSTNGTRLNGRKLSANVPEALASGDTIQFGQTAFTFKG</sequence>
<dbReference type="Pfam" id="PF00226">
    <property type="entry name" value="DnaJ"/>
    <property type="match status" value="1"/>
</dbReference>
<dbReference type="EMBL" id="JACHGW010000008">
    <property type="protein sequence ID" value="MBB6053765.1"/>
    <property type="molecule type" value="Genomic_DNA"/>
</dbReference>
<dbReference type="PANTHER" id="PTHR23308">
    <property type="entry name" value="NUCLEAR INHIBITOR OF PROTEIN PHOSPHATASE-1"/>
    <property type="match status" value="1"/>
</dbReference>
<dbReference type="PROSITE" id="PS50076">
    <property type="entry name" value="DNAJ_2"/>
    <property type="match status" value="1"/>
</dbReference>
<evidence type="ECO:0000313" key="5">
    <source>
        <dbReference type="Proteomes" id="UP000520814"/>
    </source>
</evidence>
<dbReference type="PROSITE" id="PS00636">
    <property type="entry name" value="DNAJ_1"/>
    <property type="match status" value="1"/>
</dbReference>
<dbReference type="SMART" id="SM00271">
    <property type="entry name" value="DnaJ"/>
    <property type="match status" value="1"/>
</dbReference>
<dbReference type="Proteomes" id="UP000520814">
    <property type="component" value="Unassembled WGS sequence"/>
</dbReference>
<accession>A0A7W9SVS5</accession>
<gene>
    <name evidence="4" type="ORF">HNQ39_005607</name>
</gene>
<feature type="domain" description="FHA" evidence="2">
    <location>
        <begin position="131"/>
        <end position="185"/>
    </location>
</feature>
<reference evidence="4 5" key="1">
    <citation type="submission" date="2020-08" db="EMBL/GenBank/DDBJ databases">
        <title>Genomic Encyclopedia of Type Strains, Phase IV (KMG-IV): sequencing the most valuable type-strain genomes for metagenomic binning, comparative biology and taxonomic classification.</title>
        <authorList>
            <person name="Goeker M."/>
        </authorList>
    </citation>
    <scope>NUCLEOTIDE SEQUENCE [LARGE SCALE GENOMIC DNA]</scope>
    <source>
        <strain evidence="4 5">DSM 23562</strain>
    </source>
</reference>
<evidence type="ECO:0000259" key="2">
    <source>
        <dbReference type="PROSITE" id="PS50006"/>
    </source>
</evidence>
<dbReference type="InterPro" id="IPR018253">
    <property type="entry name" value="DnaJ_domain_CS"/>
</dbReference>
<dbReference type="Gene3D" id="1.10.287.110">
    <property type="entry name" value="DnaJ domain"/>
    <property type="match status" value="1"/>
</dbReference>
<dbReference type="AlphaFoldDB" id="A0A7W9SVS5"/>
<evidence type="ECO:0000256" key="1">
    <source>
        <dbReference type="SAM" id="MobiDB-lite"/>
    </source>
</evidence>
<feature type="domain" description="J" evidence="3">
    <location>
        <begin position="3"/>
        <end position="60"/>
    </location>
</feature>